<dbReference type="Proteomes" id="UP001310890">
    <property type="component" value="Unassembled WGS sequence"/>
</dbReference>
<organism evidence="6 7">
    <name type="scientific">Meristemomyces frigidus</name>
    <dbReference type="NCBI Taxonomy" id="1508187"/>
    <lineage>
        <taxon>Eukaryota</taxon>
        <taxon>Fungi</taxon>
        <taxon>Dikarya</taxon>
        <taxon>Ascomycota</taxon>
        <taxon>Pezizomycotina</taxon>
        <taxon>Dothideomycetes</taxon>
        <taxon>Dothideomycetidae</taxon>
        <taxon>Mycosphaerellales</taxon>
        <taxon>Teratosphaeriaceae</taxon>
        <taxon>Meristemomyces</taxon>
    </lineage>
</organism>
<evidence type="ECO:0000313" key="6">
    <source>
        <dbReference type="EMBL" id="KAK5107534.1"/>
    </source>
</evidence>
<feature type="compositionally biased region" description="Basic residues" evidence="4">
    <location>
        <begin position="67"/>
        <end position="76"/>
    </location>
</feature>
<dbReference type="PROSITE" id="PS01031">
    <property type="entry name" value="SHSP"/>
    <property type="match status" value="1"/>
</dbReference>
<dbReference type="InterPro" id="IPR031107">
    <property type="entry name" value="Small_HSP"/>
</dbReference>
<feature type="domain" description="SHSP" evidence="5">
    <location>
        <begin position="180"/>
        <end position="300"/>
    </location>
</feature>
<proteinExistence type="inferred from homology"/>
<evidence type="ECO:0000256" key="2">
    <source>
        <dbReference type="PROSITE-ProRule" id="PRU00285"/>
    </source>
</evidence>
<dbReference type="Gene3D" id="2.60.40.790">
    <property type="match status" value="1"/>
</dbReference>
<feature type="region of interest" description="Disordered" evidence="4">
    <location>
        <begin position="168"/>
        <end position="187"/>
    </location>
</feature>
<feature type="compositionally biased region" description="Low complexity" evidence="4">
    <location>
        <begin position="87"/>
        <end position="96"/>
    </location>
</feature>
<dbReference type="EMBL" id="JAVRRL010000117">
    <property type="protein sequence ID" value="KAK5107534.1"/>
    <property type="molecule type" value="Genomic_DNA"/>
</dbReference>
<keyword evidence="1" id="KW-0346">Stress response</keyword>
<evidence type="ECO:0000256" key="1">
    <source>
        <dbReference type="ARBA" id="ARBA00023016"/>
    </source>
</evidence>
<evidence type="ECO:0000313" key="7">
    <source>
        <dbReference type="Proteomes" id="UP001310890"/>
    </source>
</evidence>
<reference evidence="6" key="1">
    <citation type="submission" date="2023-08" db="EMBL/GenBank/DDBJ databases">
        <title>Black Yeasts Isolated from many extreme environments.</title>
        <authorList>
            <person name="Coleine C."/>
            <person name="Stajich J.E."/>
            <person name="Selbmann L."/>
        </authorList>
    </citation>
    <scope>NUCLEOTIDE SEQUENCE</scope>
    <source>
        <strain evidence="6">CCFEE 5401</strain>
    </source>
</reference>
<dbReference type="InterPro" id="IPR002068">
    <property type="entry name" value="A-crystallin/Hsp20_dom"/>
</dbReference>
<dbReference type="SUPFAM" id="SSF49764">
    <property type="entry name" value="HSP20-like chaperones"/>
    <property type="match status" value="1"/>
</dbReference>
<sequence>MPSVRYYNQTAPFWDFIASMEEQGASHPLFAGRQQQGEESSSDNEQHGPNPWTDGWAGFPFGGMPHRGGRHGHHGRNGPPPPPPAAPAAANEGMENNPDEGPSEPRQVPSFFSQQPHHGPTHGPGRRNRCGGRGRGGFGGQWGRHGPAGFGPGAFGGLAEMFQSQLFGDDNSKSANNNSDKSEDFTPDVDVFDTADSFIVHISLPGAKKEDVGVNWDSEKSELCIAGVIYRPGDEELLKTLALDERKAGVFDRKVRLGSRANAAQVDVEGISAKLEDGILRVEVPKLDAGYVEIKKVDVE</sequence>
<name>A0AAN7T9K9_9PEZI</name>
<dbReference type="AlphaFoldDB" id="A0AAN7T9K9"/>
<dbReference type="PANTHER" id="PTHR11527">
    <property type="entry name" value="HEAT-SHOCK PROTEIN 20 FAMILY MEMBER"/>
    <property type="match status" value="1"/>
</dbReference>
<accession>A0AAN7T9K9</accession>
<dbReference type="Pfam" id="PF00011">
    <property type="entry name" value="HSP20"/>
    <property type="match status" value="1"/>
</dbReference>
<feature type="compositionally biased region" description="Gly residues" evidence="4">
    <location>
        <begin position="133"/>
        <end position="151"/>
    </location>
</feature>
<comment type="caution">
    <text evidence="6">The sequence shown here is derived from an EMBL/GenBank/DDBJ whole genome shotgun (WGS) entry which is preliminary data.</text>
</comment>
<dbReference type="InterPro" id="IPR008978">
    <property type="entry name" value="HSP20-like_chaperone"/>
</dbReference>
<evidence type="ECO:0000259" key="5">
    <source>
        <dbReference type="PROSITE" id="PS01031"/>
    </source>
</evidence>
<gene>
    <name evidence="6" type="ORF">LTR62_001064</name>
</gene>
<evidence type="ECO:0000256" key="3">
    <source>
        <dbReference type="RuleBase" id="RU003616"/>
    </source>
</evidence>
<protein>
    <recommendedName>
        <fullName evidence="5">SHSP domain-containing protein</fullName>
    </recommendedName>
</protein>
<feature type="region of interest" description="Disordered" evidence="4">
    <location>
        <begin position="25"/>
        <end position="151"/>
    </location>
</feature>
<evidence type="ECO:0000256" key="4">
    <source>
        <dbReference type="SAM" id="MobiDB-lite"/>
    </source>
</evidence>
<comment type="similarity">
    <text evidence="2 3">Belongs to the small heat shock protein (HSP20) family.</text>
</comment>
<dbReference type="CDD" id="cd06464">
    <property type="entry name" value="ACD_sHsps-like"/>
    <property type="match status" value="1"/>
</dbReference>